<dbReference type="EMBL" id="CP028136">
    <property type="protein sequence ID" value="AVR43870.1"/>
    <property type="molecule type" value="Genomic_DNA"/>
</dbReference>
<dbReference type="Proteomes" id="UP000241507">
    <property type="component" value="Chromosome"/>
</dbReference>
<evidence type="ECO:0000313" key="3">
    <source>
        <dbReference type="EMBL" id="AVR43870.1"/>
    </source>
</evidence>
<dbReference type="PANTHER" id="PTHR22916:SF64">
    <property type="entry name" value="TRANSFERASE, PUTATIVE-RELATED"/>
    <property type="match status" value="1"/>
</dbReference>
<evidence type="ECO:0000313" key="4">
    <source>
        <dbReference type="Proteomes" id="UP000241507"/>
    </source>
</evidence>
<keyword evidence="1" id="KW-1133">Transmembrane helix</keyword>
<feature type="domain" description="Glycosyltransferase 2-like" evidence="2">
    <location>
        <begin position="6"/>
        <end position="167"/>
    </location>
</feature>
<dbReference type="InterPro" id="IPR001173">
    <property type="entry name" value="Glyco_trans_2-like"/>
</dbReference>
<dbReference type="RefSeq" id="WP_107010656.1">
    <property type="nucleotide sequence ID" value="NZ_CP028136.1"/>
</dbReference>
<dbReference type="InterPro" id="IPR029044">
    <property type="entry name" value="Nucleotide-diphossugar_trans"/>
</dbReference>
<dbReference type="AlphaFoldDB" id="A0A2R3Z0S5"/>
<feature type="transmembrane region" description="Helical" evidence="1">
    <location>
        <begin position="293"/>
        <end position="316"/>
    </location>
</feature>
<reference evidence="4" key="1">
    <citation type="submission" date="2018-03" db="EMBL/GenBank/DDBJ databases">
        <title>Gramella fulva sp. nov., isolated from a dry surface of tidal flat.</title>
        <authorList>
            <person name="Hwang S.H."/>
            <person name="Hwang W.M."/>
            <person name="Kang K."/>
            <person name="Ahn T.-Y."/>
        </authorList>
    </citation>
    <scope>NUCLEOTIDE SEQUENCE [LARGE SCALE GENOMIC DNA]</scope>
    <source>
        <strain evidence="4">SH35</strain>
    </source>
</reference>
<keyword evidence="1" id="KW-0812">Transmembrane</keyword>
<evidence type="ECO:0000256" key="1">
    <source>
        <dbReference type="SAM" id="Phobius"/>
    </source>
</evidence>
<feature type="transmembrane region" description="Helical" evidence="1">
    <location>
        <begin position="262"/>
        <end position="281"/>
    </location>
</feature>
<sequence>MQPKYSFIIPVYNRPEEIRELLESMLQLRGNIPFEVIVVEDGSNLKSDKITEEYSPKLDIHYFYKSNSGPGDSRNFGMLKAKSDYFLILDSDVILPPDYLEEVEAFLNENSCDCFGGPDAAHESFSRVQKAIDYSMTSFFTTGGIRGGKKEGFQPRSFNMGLSREAFQASGGFGNIHPGEDPDLSLRLKEKRFNICLIPEAKVFHKRRIDWQKFYVQVKKFGMVRPILNKWHPGSGNVTYWFPLLFLIGLLISAGLATAGYFFYLGVYIIYFSVIVIDASIKTKSLYTGLMALRAVIVQFSGYGYGFLLSVFRIGILNRNPEEVFPQLFFKKTKSA</sequence>
<gene>
    <name evidence="3" type="ORF">C7S20_00485</name>
</gene>
<dbReference type="Gene3D" id="3.90.550.10">
    <property type="entry name" value="Spore Coat Polysaccharide Biosynthesis Protein SpsA, Chain A"/>
    <property type="match status" value="1"/>
</dbReference>
<keyword evidence="1" id="KW-0472">Membrane</keyword>
<dbReference type="KEGG" id="grs:C7S20_00485"/>
<dbReference type="SUPFAM" id="SSF53448">
    <property type="entry name" value="Nucleotide-diphospho-sugar transferases"/>
    <property type="match status" value="1"/>
</dbReference>
<name>A0A2R3Z0S5_9FLAO</name>
<protein>
    <submittedName>
        <fullName evidence="3">Glycosyl transferase family 2</fullName>
    </submittedName>
</protein>
<accession>A0A2R3Z0S5</accession>
<dbReference type="PANTHER" id="PTHR22916">
    <property type="entry name" value="GLYCOSYLTRANSFERASE"/>
    <property type="match status" value="1"/>
</dbReference>
<keyword evidence="4" id="KW-1185">Reference proteome</keyword>
<proteinExistence type="predicted"/>
<dbReference type="Pfam" id="PF00535">
    <property type="entry name" value="Glycos_transf_2"/>
    <property type="match status" value="1"/>
</dbReference>
<keyword evidence="3" id="KW-0808">Transferase</keyword>
<dbReference type="GO" id="GO:0016758">
    <property type="term" value="F:hexosyltransferase activity"/>
    <property type="evidence" value="ECO:0007669"/>
    <property type="project" value="UniProtKB-ARBA"/>
</dbReference>
<evidence type="ECO:0000259" key="2">
    <source>
        <dbReference type="Pfam" id="PF00535"/>
    </source>
</evidence>
<organism evidence="3 4">
    <name type="scientific">Christiangramia fulva</name>
    <dbReference type="NCBI Taxonomy" id="2126553"/>
    <lineage>
        <taxon>Bacteria</taxon>
        <taxon>Pseudomonadati</taxon>
        <taxon>Bacteroidota</taxon>
        <taxon>Flavobacteriia</taxon>
        <taxon>Flavobacteriales</taxon>
        <taxon>Flavobacteriaceae</taxon>
        <taxon>Christiangramia</taxon>
    </lineage>
</organism>
<dbReference type="OrthoDB" id="9813550at2"/>